<evidence type="ECO:0000256" key="1">
    <source>
        <dbReference type="SAM" id="MobiDB-lite"/>
    </source>
</evidence>
<protein>
    <submittedName>
        <fullName evidence="3">Uncharacterized protein</fullName>
    </submittedName>
</protein>
<organism evidence="3 4">
    <name type="scientific">Terasakiella brassicae</name>
    <dbReference type="NCBI Taxonomy" id="1634917"/>
    <lineage>
        <taxon>Bacteria</taxon>
        <taxon>Pseudomonadati</taxon>
        <taxon>Pseudomonadota</taxon>
        <taxon>Alphaproteobacteria</taxon>
        <taxon>Rhodospirillales</taxon>
        <taxon>Terasakiellaceae</taxon>
        <taxon>Terasakiella</taxon>
    </lineage>
</organism>
<keyword evidence="4" id="KW-1185">Reference proteome</keyword>
<keyword evidence="2" id="KW-1133">Transmembrane helix</keyword>
<evidence type="ECO:0000313" key="4">
    <source>
        <dbReference type="Proteomes" id="UP000632498"/>
    </source>
</evidence>
<proteinExistence type="predicted"/>
<accession>A0A917C861</accession>
<dbReference type="Proteomes" id="UP000632498">
    <property type="component" value="Unassembled WGS sequence"/>
</dbReference>
<feature type="transmembrane region" description="Helical" evidence="2">
    <location>
        <begin position="20"/>
        <end position="41"/>
    </location>
</feature>
<evidence type="ECO:0000256" key="2">
    <source>
        <dbReference type="SAM" id="Phobius"/>
    </source>
</evidence>
<keyword evidence="2" id="KW-0812">Transmembrane</keyword>
<feature type="region of interest" description="Disordered" evidence="1">
    <location>
        <begin position="62"/>
        <end position="92"/>
    </location>
</feature>
<gene>
    <name evidence="3" type="ORF">GCM10011332_32310</name>
</gene>
<reference evidence="3" key="1">
    <citation type="journal article" date="2014" name="Int. J. Syst. Evol. Microbiol.">
        <title>Complete genome sequence of Corynebacterium casei LMG S-19264T (=DSM 44701T), isolated from a smear-ripened cheese.</title>
        <authorList>
            <consortium name="US DOE Joint Genome Institute (JGI-PGF)"/>
            <person name="Walter F."/>
            <person name="Albersmeier A."/>
            <person name="Kalinowski J."/>
            <person name="Ruckert C."/>
        </authorList>
    </citation>
    <scope>NUCLEOTIDE SEQUENCE</scope>
    <source>
        <strain evidence="3">CGMCC 1.15254</strain>
    </source>
</reference>
<keyword evidence="2" id="KW-0472">Membrane</keyword>
<dbReference type="AlphaFoldDB" id="A0A917C861"/>
<name>A0A917C861_9PROT</name>
<reference evidence="3" key="2">
    <citation type="submission" date="2020-09" db="EMBL/GenBank/DDBJ databases">
        <authorList>
            <person name="Sun Q."/>
            <person name="Zhou Y."/>
        </authorList>
    </citation>
    <scope>NUCLEOTIDE SEQUENCE</scope>
    <source>
        <strain evidence="3">CGMCC 1.15254</strain>
    </source>
</reference>
<dbReference type="EMBL" id="BMHV01000042">
    <property type="protein sequence ID" value="GGF75855.1"/>
    <property type="molecule type" value="Genomic_DNA"/>
</dbReference>
<sequence length="203" mass="23433">MRINRNALGSINMQPNMTEVITSGLIGLLFFTATMTLSWWLDRLYQSEIRDLKAEKQLKIHKAKQSDARESAKTTKIEEESRLTKENAEADCRHEAKLSRSRRAFETKELKKDNEYTAMRNDFNRVEDLANHRAGALEAFAACMHRMAEAMTDIVASSHSIQQAFEQLKKNGIHLNRDHVIWEDMPWSSSEKAKSRNDDHRIG</sequence>
<evidence type="ECO:0000313" key="3">
    <source>
        <dbReference type="EMBL" id="GGF75855.1"/>
    </source>
</evidence>
<comment type="caution">
    <text evidence="3">The sequence shown here is derived from an EMBL/GenBank/DDBJ whole genome shotgun (WGS) entry which is preliminary data.</text>
</comment>